<dbReference type="EMBL" id="CP038033">
    <property type="protein sequence ID" value="QBQ54452.1"/>
    <property type="molecule type" value="Genomic_DNA"/>
</dbReference>
<keyword evidence="1" id="KW-0813">Transport</keyword>
<dbReference type="Gene3D" id="1.10.760.10">
    <property type="entry name" value="Cytochrome c-like domain"/>
    <property type="match status" value="1"/>
</dbReference>
<dbReference type="AlphaFoldDB" id="A0A4P7C0S9"/>
<evidence type="ECO:0000256" key="2">
    <source>
        <dbReference type="ARBA" id="ARBA00022617"/>
    </source>
</evidence>
<keyword evidence="10" id="KW-1185">Reference proteome</keyword>
<feature type="domain" description="Cytochrome c" evidence="8">
    <location>
        <begin position="111"/>
        <end position="191"/>
    </location>
</feature>
<evidence type="ECO:0000256" key="4">
    <source>
        <dbReference type="ARBA" id="ARBA00022982"/>
    </source>
</evidence>
<dbReference type="KEGG" id="nwr:E3U44_07985"/>
<proteinExistence type="predicted"/>
<dbReference type="GO" id="GO:0020037">
    <property type="term" value="F:heme binding"/>
    <property type="evidence" value="ECO:0007669"/>
    <property type="project" value="InterPro"/>
</dbReference>
<evidence type="ECO:0000256" key="1">
    <source>
        <dbReference type="ARBA" id="ARBA00022448"/>
    </source>
</evidence>
<organism evidence="9 10">
    <name type="scientific">Nitrosococcus wardiae</name>
    <dbReference type="NCBI Taxonomy" id="1814290"/>
    <lineage>
        <taxon>Bacteria</taxon>
        <taxon>Pseudomonadati</taxon>
        <taxon>Pseudomonadota</taxon>
        <taxon>Gammaproteobacteria</taxon>
        <taxon>Chromatiales</taxon>
        <taxon>Chromatiaceae</taxon>
        <taxon>Nitrosococcus</taxon>
    </lineage>
</organism>
<dbReference type="InterPro" id="IPR009056">
    <property type="entry name" value="Cyt_c-like_dom"/>
</dbReference>
<sequence length="192" mass="20311">MSKQIRRINFLFSQPVASIASMGIVTFSMLVAGCTEQNTETSEAMSPEAVAKRIEPVGKINIIQPEEASATVGTPESVEEETPEAPAPDTGESSLNTGTEEGPPLASEKEAQLLHGKTVVENSCAACHTGKVPGAPVIGNAEDWRPRLVQGEEVLIQHAIQGYKAMPPKGGNFNLSDEDIAAAVAYLISQVR</sequence>
<keyword evidence="2 6" id="KW-0349">Heme</keyword>
<dbReference type="GO" id="GO:0009055">
    <property type="term" value="F:electron transfer activity"/>
    <property type="evidence" value="ECO:0007669"/>
    <property type="project" value="InterPro"/>
</dbReference>
<dbReference type="InterPro" id="IPR036909">
    <property type="entry name" value="Cyt_c-like_dom_sf"/>
</dbReference>
<evidence type="ECO:0000259" key="8">
    <source>
        <dbReference type="PROSITE" id="PS51007"/>
    </source>
</evidence>
<evidence type="ECO:0000256" key="7">
    <source>
        <dbReference type="SAM" id="MobiDB-lite"/>
    </source>
</evidence>
<dbReference type="SUPFAM" id="SSF46626">
    <property type="entry name" value="Cytochrome c"/>
    <property type="match status" value="1"/>
</dbReference>
<dbReference type="RefSeq" id="WP_134357652.1">
    <property type="nucleotide sequence ID" value="NZ_CP038033.1"/>
</dbReference>
<dbReference type="Pfam" id="PF13442">
    <property type="entry name" value="Cytochrome_CBB3"/>
    <property type="match status" value="1"/>
</dbReference>
<dbReference type="PROSITE" id="PS51257">
    <property type="entry name" value="PROKAR_LIPOPROTEIN"/>
    <property type="match status" value="1"/>
</dbReference>
<keyword evidence="3 6" id="KW-0479">Metal-binding</keyword>
<dbReference type="PANTHER" id="PTHR40942">
    <property type="match status" value="1"/>
</dbReference>
<dbReference type="Proteomes" id="UP000294325">
    <property type="component" value="Chromosome"/>
</dbReference>
<evidence type="ECO:0000313" key="10">
    <source>
        <dbReference type="Proteomes" id="UP000294325"/>
    </source>
</evidence>
<dbReference type="PANTHER" id="PTHR40942:SF4">
    <property type="entry name" value="CYTOCHROME C5"/>
    <property type="match status" value="1"/>
</dbReference>
<evidence type="ECO:0000256" key="6">
    <source>
        <dbReference type="PROSITE-ProRule" id="PRU00433"/>
    </source>
</evidence>
<evidence type="ECO:0000313" key="9">
    <source>
        <dbReference type="EMBL" id="QBQ54452.1"/>
    </source>
</evidence>
<dbReference type="OrthoDB" id="9814708at2"/>
<protein>
    <submittedName>
        <fullName evidence="9">Cytochrome c5 family protein</fullName>
    </submittedName>
</protein>
<evidence type="ECO:0000256" key="5">
    <source>
        <dbReference type="ARBA" id="ARBA00023004"/>
    </source>
</evidence>
<keyword evidence="4" id="KW-0249">Electron transport</keyword>
<dbReference type="GO" id="GO:0005506">
    <property type="term" value="F:iron ion binding"/>
    <property type="evidence" value="ECO:0007669"/>
    <property type="project" value="InterPro"/>
</dbReference>
<feature type="region of interest" description="Disordered" evidence="7">
    <location>
        <begin position="62"/>
        <end position="106"/>
    </location>
</feature>
<evidence type="ECO:0000256" key="3">
    <source>
        <dbReference type="ARBA" id="ARBA00022723"/>
    </source>
</evidence>
<name>A0A4P7C0S9_9GAMM</name>
<accession>A0A4P7C0S9</accession>
<reference evidence="9 10" key="1">
    <citation type="submission" date="2019-03" db="EMBL/GenBank/DDBJ databases">
        <title>The genome sequence of Nitrosococcus wardiae strain D1FHST reveals the archetypal metabolic capacity of ammonia-oxidizing Gammaproteobacteria.</title>
        <authorList>
            <person name="Wang L."/>
            <person name="Lim C.K."/>
            <person name="Hanson T.E."/>
            <person name="Dang H."/>
            <person name="Klotz M.G."/>
        </authorList>
    </citation>
    <scope>NUCLEOTIDE SEQUENCE [LARGE SCALE GENOMIC DNA]</scope>
    <source>
        <strain evidence="9 10">D1FHS</strain>
    </source>
</reference>
<dbReference type="PRINTS" id="PR00607">
    <property type="entry name" value="CYTCHROMECIE"/>
</dbReference>
<gene>
    <name evidence="9" type="ORF">E3U44_07985</name>
</gene>
<dbReference type="PROSITE" id="PS51007">
    <property type="entry name" value="CYTC"/>
    <property type="match status" value="1"/>
</dbReference>
<dbReference type="InterPro" id="IPR002323">
    <property type="entry name" value="Cyt_CIE"/>
</dbReference>
<keyword evidence="5 6" id="KW-0408">Iron</keyword>